<dbReference type="CDD" id="cd08505">
    <property type="entry name" value="PBP2_NikA_DppA_OppA_like_18"/>
    <property type="match status" value="1"/>
</dbReference>
<evidence type="ECO:0000256" key="3">
    <source>
        <dbReference type="ARBA" id="ARBA00022448"/>
    </source>
</evidence>
<dbReference type="PANTHER" id="PTHR30290">
    <property type="entry name" value="PERIPLASMIC BINDING COMPONENT OF ABC TRANSPORTER"/>
    <property type="match status" value="1"/>
</dbReference>
<organism evidence="7 8">
    <name type="scientific">Pusillimonas minor</name>
    <dbReference type="NCBI Taxonomy" id="2697024"/>
    <lineage>
        <taxon>Bacteria</taxon>
        <taxon>Pseudomonadati</taxon>
        <taxon>Pseudomonadota</taxon>
        <taxon>Betaproteobacteria</taxon>
        <taxon>Burkholderiales</taxon>
        <taxon>Alcaligenaceae</taxon>
        <taxon>Pusillimonas</taxon>
    </lineage>
</organism>
<gene>
    <name evidence="7" type="ORF">GTU67_11450</name>
</gene>
<comment type="similarity">
    <text evidence="2">Belongs to the bacterial solute-binding protein 5 family.</text>
</comment>
<comment type="subcellular location">
    <subcellularLocation>
        <location evidence="1">Cell envelope</location>
    </subcellularLocation>
</comment>
<keyword evidence="8" id="KW-1185">Reference proteome</keyword>
<evidence type="ECO:0000313" key="7">
    <source>
        <dbReference type="EMBL" id="MBC2770520.1"/>
    </source>
</evidence>
<keyword evidence="4" id="KW-0732">Signal</keyword>
<dbReference type="GO" id="GO:1904680">
    <property type="term" value="F:peptide transmembrane transporter activity"/>
    <property type="evidence" value="ECO:0007669"/>
    <property type="project" value="TreeGrafter"/>
</dbReference>
<keyword evidence="5" id="KW-0812">Transmembrane</keyword>
<feature type="domain" description="Solute-binding protein family 5" evidence="6">
    <location>
        <begin position="193"/>
        <end position="622"/>
    </location>
</feature>
<evidence type="ECO:0000256" key="4">
    <source>
        <dbReference type="ARBA" id="ARBA00022729"/>
    </source>
</evidence>
<dbReference type="InterPro" id="IPR039424">
    <property type="entry name" value="SBP_5"/>
</dbReference>
<keyword evidence="5" id="KW-1133">Transmembrane helix</keyword>
<comment type="caution">
    <text evidence="7">The sequence shown here is derived from an EMBL/GenBank/DDBJ whole genome shotgun (WGS) entry which is preliminary data.</text>
</comment>
<dbReference type="Gene3D" id="3.40.190.10">
    <property type="entry name" value="Periplasmic binding protein-like II"/>
    <property type="match status" value="1"/>
</dbReference>
<proteinExistence type="inferred from homology"/>
<dbReference type="PANTHER" id="PTHR30290:SF10">
    <property type="entry name" value="PERIPLASMIC OLIGOPEPTIDE-BINDING PROTEIN-RELATED"/>
    <property type="match status" value="1"/>
</dbReference>
<dbReference type="RefSeq" id="WP_185780201.1">
    <property type="nucleotide sequence ID" value="NZ_JACJUU010000009.1"/>
</dbReference>
<dbReference type="GO" id="GO:0015833">
    <property type="term" value="P:peptide transport"/>
    <property type="evidence" value="ECO:0007669"/>
    <property type="project" value="TreeGrafter"/>
</dbReference>
<evidence type="ECO:0000256" key="5">
    <source>
        <dbReference type="SAM" id="Phobius"/>
    </source>
</evidence>
<name>A0A842HSX6_9BURK</name>
<dbReference type="EMBL" id="JACJUU010000009">
    <property type="protein sequence ID" value="MBC2770520.1"/>
    <property type="molecule type" value="Genomic_DNA"/>
</dbReference>
<dbReference type="InterPro" id="IPR000914">
    <property type="entry name" value="SBP_5_dom"/>
</dbReference>
<dbReference type="Pfam" id="PF00496">
    <property type="entry name" value="SBP_bac_5"/>
    <property type="match status" value="1"/>
</dbReference>
<accession>A0A842HSX6</accession>
<dbReference type="SUPFAM" id="SSF53850">
    <property type="entry name" value="Periplasmic binding protein-like II"/>
    <property type="match status" value="1"/>
</dbReference>
<sequence>MLTAWGASRRQARPAPLVVCALAWLRGAFGRIVVSGSLLALAACSPQPVNSPYPEQQLSENVLYTAFSQRSPKYLDPASSYSTDETPFTYAIYEPLYGYHYLKRPYQLIPRTAVDIASPQYFDVNDQPLPADAPGETIAYSIYNIALQPGIAFQPHPAFARNVDGSYAYWPLPEDGLKGRYAITDFEKTATRELTAHDYVYAIRRLASPRVVSPAFGVLSSHIVGLADYAARLKQADAALKADQGDGAWLDLRAHGFDGVKALDDHTLQIRVKGKYPQFKYWLAMTFTAPVPWEADRFYHQPGMAQHNLSLNTWPVGTGPYMLVESIQNRRHVMARNPNFRGEPYPCNGAPKDQAAGLLADCGQMTPFIDRIEFSLEKESVPLMGKFLQGYYDIPEADGGNYGVAMRVAASDSAEKAALYADHGLQLLASTEAQITYLGFNWLDPVVGQGDTPEQQEKNRKLRQAISIAFNWEQFISIFLNDQGEVAHGPVPPGIAGYQGLPQGLNSQVYRWEDGRAVRRSLDEARRLLAEAGYPDGRHADTGEPLVLYFDSSAGMGSNATLDWMRRQLKALNIELEIRATDYNRFQDKMRQGTAQMFMWGWVADYPDAENFLFLLYGGNAKAKTGGENASNYQNPRYDVLFRQMRFLDDGPEKDRLVQEMIKIAQEDMPWMFGFYPMSGGAYQAWVANAKPTQMVRNTLQYLKLDPAMRADRIAQWNRPVWWPLWLGALLLALGVWPAWRVLKRREQATALGDQK</sequence>
<reference evidence="7 8" key="1">
    <citation type="submission" date="2020-08" db="EMBL/GenBank/DDBJ databases">
        <title>Paraeoetvoesia sp. YC-7-48 draft genome sequence.</title>
        <authorList>
            <person name="Yao L."/>
        </authorList>
    </citation>
    <scope>NUCLEOTIDE SEQUENCE [LARGE SCALE GENOMIC DNA]</scope>
    <source>
        <strain evidence="8">YC-7-48</strain>
    </source>
</reference>
<evidence type="ECO:0000256" key="2">
    <source>
        <dbReference type="ARBA" id="ARBA00005695"/>
    </source>
</evidence>
<dbReference type="GO" id="GO:0030313">
    <property type="term" value="C:cell envelope"/>
    <property type="evidence" value="ECO:0007669"/>
    <property type="project" value="UniProtKB-SubCell"/>
</dbReference>
<protein>
    <submittedName>
        <fullName evidence="7">ABC transporter substrate-binding protein</fullName>
    </submittedName>
</protein>
<dbReference type="AlphaFoldDB" id="A0A842HSX6"/>
<evidence type="ECO:0000259" key="6">
    <source>
        <dbReference type="Pfam" id="PF00496"/>
    </source>
</evidence>
<dbReference type="Gene3D" id="3.10.105.10">
    <property type="entry name" value="Dipeptide-binding Protein, Domain 3"/>
    <property type="match status" value="1"/>
</dbReference>
<evidence type="ECO:0000256" key="1">
    <source>
        <dbReference type="ARBA" id="ARBA00004196"/>
    </source>
</evidence>
<dbReference type="Proteomes" id="UP000545386">
    <property type="component" value="Unassembled WGS sequence"/>
</dbReference>
<keyword evidence="3" id="KW-0813">Transport</keyword>
<keyword evidence="5" id="KW-0472">Membrane</keyword>
<feature type="transmembrane region" description="Helical" evidence="5">
    <location>
        <begin position="721"/>
        <end position="740"/>
    </location>
</feature>
<evidence type="ECO:0000313" key="8">
    <source>
        <dbReference type="Proteomes" id="UP000545386"/>
    </source>
</evidence>